<dbReference type="InterPro" id="IPR033134">
    <property type="entry name" value="Asp/Glu_racemase_AS_2"/>
</dbReference>
<evidence type="ECO:0000256" key="2">
    <source>
        <dbReference type="ARBA" id="ARBA00023235"/>
    </source>
</evidence>
<dbReference type="InterPro" id="IPR004380">
    <property type="entry name" value="Asp_race"/>
</dbReference>
<sequence length="236" mass="25763">MITHTIGIIGGVGPSASAQFYLTIQQHANHLTHRPHILLDSLPIPFCLEENILTKGASLEPYKPLLIESAKKLAKSGADFITLPCNTLSFFINEIQSHVPVPVLNIIDLTVKSLVHNEVNKVGLLATSQTIQQSLYLNTLSKHGISLELPTSFEQKQIDQFILSQVSNAQALNSDYAPRTLLCIAKRMIECGAEQVILGCTDLPPLTNKPTVNPISLLAQESLRLISEPQKTALTS</sequence>
<dbReference type="PATRIC" id="fig|1129367.4.peg.5176"/>
<dbReference type="AlphaFoldDB" id="A0A0F6A488"/>
<dbReference type="InterPro" id="IPR001920">
    <property type="entry name" value="Asp/Glu_race"/>
</dbReference>
<dbReference type="NCBIfam" id="TIGR00035">
    <property type="entry name" value="asp_race"/>
    <property type="match status" value="1"/>
</dbReference>
<evidence type="ECO:0000313" key="4">
    <source>
        <dbReference type="Proteomes" id="UP000033434"/>
    </source>
</evidence>
<dbReference type="PANTHER" id="PTHR21198">
    <property type="entry name" value="GLUTAMATE RACEMASE"/>
    <property type="match status" value="1"/>
</dbReference>
<protein>
    <recommendedName>
        <fullName evidence="5">Aspartate racemase</fullName>
    </recommendedName>
</protein>
<dbReference type="Gene3D" id="3.40.50.1860">
    <property type="match status" value="2"/>
</dbReference>
<dbReference type="PROSITE" id="PS00924">
    <property type="entry name" value="ASP_GLU_RACEMASE_2"/>
    <property type="match status" value="1"/>
</dbReference>
<name>A0A0F6A488_9GAMM</name>
<comment type="similarity">
    <text evidence="1">Belongs to the aspartate/glutamate racemases family.</text>
</comment>
<dbReference type="RefSeq" id="WP_046358445.1">
    <property type="nucleotide sequence ID" value="NZ_AUXW01000199.1"/>
</dbReference>
<dbReference type="Pfam" id="PF01177">
    <property type="entry name" value="Asp_Glu_race"/>
    <property type="match status" value="1"/>
</dbReference>
<keyword evidence="2" id="KW-0413">Isomerase</keyword>
<dbReference type="EMBL" id="AUXW01000199">
    <property type="protein sequence ID" value="KKE81010.1"/>
    <property type="molecule type" value="Genomic_DNA"/>
</dbReference>
<dbReference type="GO" id="GO:0047661">
    <property type="term" value="F:amino-acid racemase activity"/>
    <property type="evidence" value="ECO:0007669"/>
    <property type="project" value="InterPro"/>
</dbReference>
<reference evidence="3 4" key="1">
    <citation type="journal article" date="2015" name="BMC Genomics">
        <title>Genome mining reveals unlocked bioactive potential of marine Gram-negative bacteria.</title>
        <authorList>
            <person name="Machado H."/>
            <person name="Sonnenschein E.C."/>
            <person name="Melchiorsen J."/>
            <person name="Gram L."/>
        </authorList>
    </citation>
    <scope>NUCLEOTIDE SEQUENCE [LARGE SCALE GENOMIC DNA]</scope>
    <source>
        <strain evidence="3 4">S4054</strain>
    </source>
</reference>
<comment type="caution">
    <text evidence="3">The sequence shown here is derived from an EMBL/GenBank/DDBJ whole genome shotgun (WGS) entry which is preliminary data.</text>
</comment>
<dbReference type="InterPro" id="IPR015942">
    <property type="entry name" value="Asp/Glu/hydantoin_racemase"/>
</dbReference>
<dbReference type="PANTHER" id="PTHR21198:SF7">
    <property type="entry name" value="ASPARTATE-GLUTAMATE RACEMASE FAMILY"/>
    <property type="match status" value="1"/>
</dbReference>
<evidence type="ECO:0008006" key="5">
    <source>
        <dbReference type="Google" id="ProtNLM"/>
    </source>
</evidence>
<dbReference type="SUPFAM" id="SSF53681">
    <property type="entry name" value="Aspartate/glutamate racemase"/>
    <property type="match status" value="2"/>
</dbReference>
<proteinExistence type="inferred from homology"/>
<gene>
    <name evidence="3" type="ORF">N479_23800</name>
</gene>
<organism evidence="3 4">
    <name type="scientific">Pseudoalteromonas luteoviolacea S4054</name>
    <dbReference type="NCBI Taxonomy" id="1129367"/>
    <lineage>
        <taxon>Bacteria</taxon>
        <taxon>Pseudomonadati</taxon>
        <taxon>Pseudomonadota</taxon>
        <taxon>Gammaproteobacteria</taxon>
        <taxon>Alteromonadales</taxon>
        <taxon>Pseudoalteromonadaceae</taxon>
        <taxon>Pseudoalteromonas</taxon>
    </lineage>
</organism>
<evidence type="ECO:0000256" key="1">
    <source>
        <dbReference type="ARBA" id="ARBA00007847"/>
    </source>
</evidence>
<accession>A0A0F6A488</accession>
<evidence type="ECO:0000313" key="3">
    <source>
        <dbReference type="EMBL" id="KKE81010.1"/>
    </source>
</evidence>
<dbReference type="Proteomes" id="UP000033434">
    <property type="component" value="Unassembled WGS sequence"/>
</dbReference>